<comment type="subunit">
    <text evidence="2 4">Homodimer.</text>
</comment>
<keyword evidence="4" id="KW-0052">Apoplast</keyword>
<dbReference type="EMBL" id="JABFOF010000005">
    <property type="protein sequence ID" value="KAG2397352.1"/>
    <property type="molecule type" value="Genomic_DNA"/>
</dbReference>
<comment type="function">
    <text evidence="4">Dirigent proteins impart stereoselectivity on the phenoxy radical-coupling reaction, yielding optically active lignans from two molecules of coniferyl alcohol in the biosynthesis of lignans, flavonolignans, and alkaloids and thus plays a central role in plant secondary metabolism.</text>
</comment>
<dbReference type="Proteomes" id="UP000743370">
    <property type="component" value="Unassembled WGS sequence"/>
</dbReference>
<evidence type="ECO:0000313" key="7">
    <source>
        <dbReference type="Proteomes" id="UP000053144"/>
    </source>
</evidence>
<feature type="signal peptide" evidence="4">
    <location>
        <begin position="1"/>
        <end position="25"/>
    </location>
</feature>
<dbReference type="STRING" id="3914.A0A0L9V5Z0"/>
<dbReference type="AlphaFoldDB" id="A0A0L9V5Z0"/>
<accession>A0A0L9V5Z0</accession>
<organism evidence="6 7">
    <name type="scientific">Phaseolus angularis</name>
    <name type="common">Azuki bean</name>
    <name type="synonym">Vigna angularis</name>
    <dbReference type="NCBI Taxonomy" id="3914"/>
    <lineage>
        <taxon>Eukaryota</taxon>
        <taxon>Viridiplantae</taxon>
        <taxon>Streptophyta</taxon>
        <taxon>Embryophyta</taxon>
        <taxon>Tracheophyta</taxon>
        <taxon>Spermatophyta</taxon>
        <taxon>Magnoliopsida</taxon>
        <taxon>eudicotyledons</taxon>
        <taxon>Gunneridae</taxon>
        <taxon>Pentapetalae</taxon>
        <taxon>rosids</taxon>
        <taxon>fabids</taxon>
        <taxon>Fabales</taxon>
        <taxon>Fabaceae</taxon>
        <taxon>Papilionoideae</taxon>
        <taxon>50 kb inversion clade</taxon>
        <taxon>NPAAA clade</taxon>
        <taxon>indigoferoid/millettioid clade</taxon>
        <taxon>Phaseoleae</taxon>
        <taxon>Vigna</taxon>
    </lineage>
</organism>
<comment type="subcellular location">
    <subcellularLocation>
        <location evidence="4">Secreted</location>
        <location evidence="4">Extracellular space</location>
        <location evidence="4">Apoplast</location>
    </subcellularLocation>
</comment>
<evidence type="ECO:0000256" key="3">
    <source>
        <dbReference type="ARBA" id="ARBA00022525"/>
    </source>
</evidence>
<feature type="chain" id="PRO_5008191262" description="Dirigent protein" evidence="4">
    <location>
        <begin position="26"/>
        <end position="175"/>
    </location>
</feature>
<dbReference type="GO" id="GO:0009699">
    <property type="term" value="P:phenylpropanoid biosynthetic process"/>
    <property type="evidence" value="ECO:0007669"/>
    <property type="project" value="UniProtKB-ARBA"/>
</dbReference>
<reference evidence="7" key="1">
    <citation type="journal article" date="2015" name="Proc. Natl. Acad. Sci. U.S.A.">
        <title>Genome sequencing of adzuki bean (Vigna angularis) provides insight into high starch and low fat accumulation and domestication.</title>
        <authorList>
            <person name="Yang K."/>
            <person name="Tian Z."/>
            <person name="Chen C."/>
            <person name="Luo L."/>
            <person name="Zhao B."/>
            <person name="Wang Z."/>
            <person name="Yu L."/>
            <person name="Li Y."/>
            <person name="Sun Y."/>
            <person name="Li W."/>
            <person name="Chen Y."/>
            <person name="Li Y."/>
            <person name="Zhang Y."/>
            <person name="Ai D."/>
            <person name="Zhao J."/>
            <person name="Shang C."/>
            <person name="Ma Y."/>
            <person name="Wu B."/>
            <person name="Wang M."/>
            <person name="Gao L."/>
            <person name="Sun D."/>
            <person name="Zhang P."/>
            <person name="Guo F."/>
            <person name="Wang W."/>
            <person name="Li Y."/>
            <person name="Wang J."/>
            <person name="Varshney R.K."/>
            <person name="Wang J."/>
            <person name="Ling H.Q."/>
            <person name="Wan P."/>
        </authorList>
    </citation>
    <scope>NUCLEOTIDE SEQUENCE</scope>
    <source>
        <strain evidence="7">cv. Jingnong 6</strain>
    </source>
</reference>
<dbReference type="Proteomes" id="UP000053144">
    <property type="component" value="Chromosome 8"/>
</dbReference>
<evidence type="ECO:0000256" key="2">
    <source>
        <dbReference type="ARBA" id="ARBA00011738"/>
    </source>
</evidence>
<evidence type="ECO:0000256" key="1">
    <source>
        <dbReference type="ARBA" id="ARBA00010746"/>
    </source>
</evidence>
<dbReference type="KEGG" id="var:108340116"/>
<protein>
    <recommendedName>
        <fullName evidence="4">Dirigent protein</fullName>
    </recommendedName>
</protein>
<reference evidence="6" key="2">
    <citation type="submission" date="2015-02" db="EMBL/GenBank/DDBJ databases">
        <authorList>
            <person name="Chooi Y.-H."/>
        </authorList>
    </citation>
    <scope>NUCLEOTIDE SEQUENCE</scope>
    <source>
        <tissue evidence="6">Seedling</tissue>
    </source>
</reference>
<dbReference type="InterPro" id="IPR004265">
    <property type="entry name" value="Dirigent"/>
</dbReference>
<dbReference type="InterPro" id="IPR044859">
    <property type="entry name" value="Allene_oxi_cyc_Dirigent"/>
</dbReference>
<dbReference type="OrthoDB" id="1925209at2759"/>
<comment type="similarity">
    <text evidence="1 4">Belongs to the plant dirigent protein family.</text>
</comment>
<dbReference type="EMBL" id="CM003378">
    <property type="protein sequence ID" value="KOM50455.1"/>
    <property type="molecule type" value="Genomic_DNA"/>
</dbReference>
<sequence length="175" mass="18776">MAPSKFFSFSSLLFISITLFYQANAQPGGQTTLTFHLQDTAKGPGATVTPIIGLPGRDWTFDQFGTIIAMDDPVTMGPSPLSTQVGRAQGLLVVSAKDGANVNAILSIVFTNAEFSGSTLQIQGVSRQREHYKELSVVSGTGRFAFLRGYATLETVVYDPATAHSAIRFNVTLRP</sequence>
<dbReference type="PANTHER" id="PTHR21495">
    <property type="entry name" value="NUCLEOPORIN-RELATED"/>
    <property type="match status" value="1"/>
</dbReference>
<dbReference type="GO" id="GO:0048046">
    <property type="term" value="C:apoplast"/>
    <property type="evidence" value="ECO:0007669"/>
    <property type="project" value="UniProtKB-SubCell"/>
</dbReference>
<keyword evidence="4" id="KW-0732">Signal</keyword>
<dbReference type="OMA" id="YAVANTE"/>
<gene>
    <name evidence="5" type="ORF">HKW66_Vig0144120</name>
    <name evidence="6" type="ORF">LR48_Vigan08g128200</name>
</gene>
<proteinExistence type="inferred from homology"/>
<reference evidence="5 8" key="3">
    <citation type="submission" date="2020-05" db="EMBL/GenBank/DDBJ databases">
        <title>Vigna angularis (adzuki bean) Var. LongXiaoDou No. 4 denovo assembly.</title>
        <authorList>
            <person name="Xiang H."/>
        </authorList>
    </citation>
    <scope>NUCLEOTIDE SEQUENCE [LARGE SCALE GENOMIC DNA]</scope>
    <source>
        <tissue evidence="5">Leaf</tissue>
    </source>
</reference>
<evidence type="ECO:0000313" key="8">
    <source>
        <dbReference type="Proteomes" id="UP000743370"/>
    </source>
</evidence>
<dbReference type="Gene3D" id="2.40.480.10">
    <property type="entry name" value="Allene oxide cyclase-like"/>
    <property type="match status" value="1"/>
</dbReference>
<evidence type="ECO:0000313" key="5">
    <source>
        <dbReference type="EMBL" id="KAG2397352.1"/>
    </source>
</evidence>
<evidence type="ECO:0000313" key="6">
    <source>
        <dbReference type="EMBL" id="KOM50455.1"/>
    </source>
</evidence>
<keyword evidence="3 4" id="KW-0964">Secreted</keyword>
<dbReference type="Gramene" id="KOM50455">
    <property type="protein sequence ID" value="KOM50455"/>
    <property type="gene ID" value="LR48_Vigan08g128200"/>
</dbReference>
<name>A0A0L9V5Z0_PHAAN</name>
<dbReference type="Pfam" id="PF03018">
    <property type="entry name" value="Dirigent"/>
    <property type="match status" value="1"/>
</dbReference>
<evidence type="ECO:0000256" key="4">
    <source>
        <dbReference type="RuleBase" id="RU363099"/>
    </source>
</evidence>